<organism evidence="13 14">
    <name type="scientific">Astyanax mexicanus</name>
    <name type="common">Blind cave fish</name>
    <name type="synonym">Astyanax fasciatus mexicanus</name>
    <dbReference type="NCBI Taxonomy" id="7994"/>
    <lineage>
        <taxon>Eukaryota</taxon>
        <taxon>Metazoa</taxon>
        <taxon>Chordata</taxon>
        <taxon>Craniata</taxon>
        <taxon>Vertebrata</taxon>
        <taxon>Euteleostomi</taxon>
        <taxon>Actinopterygii</taxon>
        <taxon>Neopterygii</taxon>
        <taxon>Teleostei</taxon>
        <taxon>Ostariophysi</taxon>
        <taxon>Characiformes</taxon>
        <taxon>Characoidei</taxon>
        <taxon>Acestrorhamphidae</taxon>
        <taxon>Acestrorhamphinae</taxon>
        <taxon>Astyanax</taxon>
    </lineage>
</organism>
<evidence type="ECO:0000256" key="8">
    <source>
        <dbReference type="ARBA" id="ARBA00023136"/>
    </source>
</evidence>
<keyword evidence="9" id="KW-0325">Glycoprotein</keyword>
<dbReference type="PANTHER" id="PTHR12385">
    <property type="entry name" value="CHOLINE TRANSPORTER-LIKE (SLC FAMILY 44)"/>
    <property type="match status" value="1"/>
</dbReference>
<reference evidence="13" key="1">
    <citation type="submission" date="2025-08" db="UniProtKB">
        <authorList>
            <consortium name="Ensembl"/>
        </authorList>
    </citation>
    <scope>IDENTIFICATION</scope>
</reference>
<protein>
    <recommendedName>
        <fullName evidence="12">Choline transporter-like protein</fullName>
    </recommendedName>
</protein>
<evidence type="ECO:0000256" key="9">
    <source>
        <dbReference type="ARBA" id="ARBA00023180"/>
    </source>
</evidence>
<evidence type="ECO:0000256" key="7">
    <source>
        <dbReference type="ARBA" id="ARBA00022989"/>
    </source>
</evidence>
<keyword evidence="8 12" id="KW-0472">Membrane</keyword>
<feature type="transmembrane region" description="Helical" evidence="12">
    <location>
        <begin position="605"/>
        <end position="624"/>
    </location>
</feature>
<evidence type="ECO:0000256" key="5">
    <source>
        <dbReference type="ARBA" id="ARBA00022475"/>
    </source>
</evidence>
<keyword evidence="6 12" id="KW-0812">Transmembrane</keyword>
<feature type="transmembrane region" description="Helical" evidence="12">
    <location>
        <begin position="229"/>
        <end position="247"/>
    </location>
</feature>
<dbReference type="Ensembl" id="ENSAMXT00005047054.1">
    <property type="protein sequence ID" value="ENSAMXP00005043277.1"/>
    <property type="gene ID" value="ENSAMXG00005019780.1"/>
</dbReference>
<feature type="transmembrane region" description="Helical" evidence="12">
    <location>
        <begin position="571"/>
        <end position="593"/>
    </location>
</feature>
<evidence type="ECO:0000256" key="1">
    <source>
        <dbReference type="ARBA" id="ARBA00004651"/>
    </source>
</evidence>
<evidence type="ECO:0000256" key="6">
    <source>
        <dbReference type="ARBA" id="ARBA00022692"/>
    </source>
</evidence>
<comment type="subcellular location">
    <subcellularLocation>
        <location evidence="1 12">Cell membrane</location>
        <topology evidence="1 12">Multi-pass membrane protein</topology>
    </subcellularLocation>
</comment>
<evidence type="ECO:0000256" key="12">
    <source>
        <dbReference type="RuleBase" id="RU368066"/>
    </source>
</evidence>
<evidence type="ECO:0000313" key="14">
    <source>
        <dbReference type="Proteomes" id="UP000694621"/>
    </source>
</evidence>
<dbReference type="InterPro" id="IPR007603">
    <property type="entry name" value="Choline_transptr-like"/>
</dbReference>
<sequence length="673" mass="76235">MVINDVIFFVPVCVCVCVCVCAAWLHGDPRKVVYPTDSYGKLVFISLSMFFFLSLSLSLKLSLSHSLSLSLSQLCVAKCPDRFATYVDMQYNYGRNRSYWEYYRQFCKPGFDNPKKVQTQSVLRDEDCPPMLVPSRPFLQRCFPDFITRNGTLTVANKTDFKDGHGKTRSVIDLRDAANGIASLLDAKEVGTKIFEDYASSWYWILIGLIITMVISLLFILLLRFTAGVLLWLVIFGVIAAVGYGIWHCYWEYVALQGKPDADVTISDIGFQTDFRVYLQLSQTWLIFMISLAVIEAVIIVVLIFLRSRVRIAIALLKEGSKAVSYIMSTLFYPIITFMLLALCIAYWAVTAVFLASSGDAVYKVMSTQPNCKYANITCDPETFGQSNVSRTCPGSQCTFAFYGGESVYHRYIFILQMGNLLVFLWLVNFVIALGQCTLAGAFASYYWALKKPADIPAFPLAASFGRAIRYHTGSLAFGALILSIVQFFRIILEYLDHKLKGAHNSCSRFLLCCLKCCFWCLEHFIKFMNRNAYIMVAIYGKSFCTSAREAFCLLMRNVVRVAVLDKVTDFLLFLGKLLISGSVGALAFFFFTRRIPVIQEEVPSLNYYWVPLLTVIFGSYLVAHGFFNVYAMCVDTLFLCFCEYPFIRISVSCIFTDLSCVNLHSTLKLYKF</sequence>
<feature type="transmembrane region" description="Helical" evidence="12">
    <location>
        <begin position="471"/>
        <end position="493"/>
    </location>
</feature>
<evidence type="ECO:0000256" key="2">
    <source>
        <dbReference type="ARBA" id="ARBA00007168"/>
    </source>
</evidence>
<feature type="transmembrane region" description="Helical" evidence="12">
    <location>
        <begin position="423"/>
        <end position="450"/>
    </location>
</feature>
<feature type="transmembrane region" description="Helical" evidence="12">
    <location>
        <begin position="326"/>
        <end position="350"/>
    </location>
</feature>
<dbReference type="Pfam" id="PF04515">
    <property type="entry name" value="Choline_transpo"/>
    <property type="match status" value="1"/>
</dbReference>
<feature type="transmembrane region" description="Helical" evidence="12">
    <location>
        <begin position="39"/>
        <end position="59"/>
    </location>
</feature>
<keyword evidence="3" id="KW-0813">Transport</keyword>
<dbReference type="PANTHER" id="PTHR12385:SF42">
    <property type="entry name" value="CHOLINE TRANSPORTER-LIKE PROTEIN 5"/>
    <property type="match status" value="1"/>
</dbReference>
<accession>A0A8B9KVK2</accession>
<name>A0A8B9KVK2_ASTMX</name>
<dbReference type="GO" id="GO:0015297">
    <property type="term" value="F:antiporter activity"/>
    <property type="evidence" value="ECO:0007669"/>
    <property type="project" value="UniProtKB-KW"/>
</dbReference>
<feature type="transmembrane region" description="Helical" evidence="12">
    <location>
        <begin position="202"/>
        <end position="222"/>
    </location>
</feature>
<evidence type="ECO:0000256" key="11">
    <source>
        <dbReference type="ARBA" id="ARBA00037726"/>
    </source>
</evidence>
<keyword evidence="7 12" id="KW-1133">Transmembrane helix</keyword>
<dbReference type="AlphaFoldDB" id="A0A8B9KVK2"/>
<feature type="transmembrane region" description="Helical" evidence="12">
    <location>
        <begin position="6"/>
        <end position="27"/>
    </location>
</feature>
<keyword evidence="4" id="KW-0050">Antiport</keyword>
<comment type="similarity">
    <text evidence="2 12">Belongs to the CTL (choline transporter-like) family.</text>
</comment>
<comment type="catalytic activity">
    <reaction evidence="10">
        <text>choline(out) + n H(+)(in) = choline(in) + n H(+)(out)</text>
        <dbReference type="Rhea" id="RHEA:75463"/>
        <dbReference type="ChEBI" id="CHEBI:15354"/>
        <dbReference type="ChEBI" id="CHEBI:15378"/>
    </reaction>
</comment>
<dbReference type="GO" id="GO:0005886">
    <property type="term" value="C:plasma membrane"/>
    <property type="evidence" value="ECO:0007669"/>
    <property type="project" value="UniProtKB-SubCell"/>
</dbReference>
<evidence type="ECO:0000256" key="10">
    <source>
        <dbReference type="ARBA" id="ARBA00035093"/>
    </source>
</evidence>
<evidence type="ECO:0000256" key="3">
    <source>
        <dbReference type="ARBA" id="ARBA00022448"/>
    </source>
</evidence>
<feature type="transmembrane region" description="Helical" evidence="12">
    <location>
        <begin position="285"/>
        <end position="306"/>
    </location>
</feature>
<evidence type="ECO:0000256" key="4">
    <source>
        <dbReference type="ARBA" id="ARBA00022449"/>
    </source>
</evidence>
<dbReference type="Proteomes" id="UP000694621">
    <property type="component" value="Unplaced"/>
</dbReference>
<comment type="function">
    <text evidence="12">Choline transporter.</text>
</comment>
<proteinExistence type="inferred from homology"/>
<comment type="function">
    <text evidence="11">Choline/H+ antiporter.</text>
</comment>
<keyword evidence="5" id="KW-1003">Cell membrane</keyword>
<evidence type="ECO:0000313" key="13">
    <source>
        <dbReference type="Ensembl" id="ENSAMXP00005043277.1"/>
    </source>
</evidence>